<gene>
    <name evidence="6" type="ORF">MGAL_10B007081</name>
</gene>
<dbReference type="AlphaFoldDB" id="A0A8B6HIG8"/>
<accession>A0A8B6HIG8</accession>
<keyword evidence="7" id="KW-1185">Reference proteome</keyword>
<evidence type="ECO:0000256" key="2">
    <source>
        <dbReference type="ARBA" id="ARBA00022553"/>
    </source>
</evidence>
<dbReference type="Proteomes" id="UP000596742">
    <property type="component" value="Unassembled WGS sequence"/>
</dbReference>
<keyword evidence="2" id="KW-0597">Phosphoprotein</keyword>
<evidence type="ECO:0000313" key="6">
    <source>
        <dbReference type="EMBL" id="VDI79504.1"/>
    </source>
</evidence>
<dbReference type="InterPro" id="IPR021893">
    <property type="entry name" value="ZMYM2-like_C"/>
</dbReference>
<comment type="caution">
    <text evidence="6">The sequence shown here is derived from an EMBL/GenBank/DDBJ whole genome shotgun (WGS) entry which is preliminary data.</text>
</comment>
<evidence type="ECO:0000256" key="3">
    <source>
        <dbReference type="ARBA" id="ARBA00022843"/>
    </source>
</evidence>
<dbReference type="OrthoDB" id="10038493at2759"/>
<feature type="compositionally biased region" description="Basic and acidic residues" evidence="4">
    <location>
        <begin position="425"/>
        <end position="434"/>
    </location>
</feature>
<name>A0A8B6HIG8_MYTGA</name>
<feature type="compositionally biased region" description="Basic and acidic residues" evidence="4">
    <location>
        <begin position="582"/>
        <end position="604"/>
    </location>
</feature>
<dbReference type="PANTHER" id="PTHR46963">
    <property type="entry name" value="SIMILAR TO RIKEN CDNA E130308A19"/>
    <property type="match status" value="1"/>
</dbReference>
<dbReference type="EMBL" id="UYJE01010077">
    <property type="protein sequence ID" value="VDI79504.1"/>
    <property type="molecule type" value="Genomic_DNA"/>
</dbReference>
<feature type="region of interest" description="Disordered" evidence="4">
    <location>
        <begin position="743"/>
        <end position="763"/>
    </location>
</feature>
<evidence type="ECO:0000259" key="5">
    <source>
        <dbReference type="Pfam" id="PF12012"/>
    </source>
</evidence>
<dbReference type="PANTHER" id="PTHR46963:SF1">
    <property type="entry name" value="SIMILAR TO RIKEN CDNA E130308A19"/>
    <property type="match status" value="1"/>
</dbReference>
<feature type="compositionally biased region" description="Polar residues" evidence="4">
    <location>
        <begin position="436"/>
        <end position="455"/>
    </location>
</feature>
<proteinExistence type="predicted"/>
<feature type="domain" description="ZMYM2-like/QRICH1 C-terminal" evidence="5">
    <location>
        <begin position="206"/>
        <end position="354"/>
    </location>
</feature>
<keyword evidence="3" id="KW-0832">Ubl conjugation</keyword>
<feature type="region of interest" description="Disordered" evidence="4">
    <location>
        <begin position="425"/>
        <end position="473"/>
    </location>
</feature>
<sequence>MDVHEETDVPKAALIKPENVSSDSHLACASPDNASSLTIDSDDEFSNENEDENFEAWRATERRLSTANDSEVYDCEEDLGINMENKNTQRKTDTDIRIFITYLRSINEFRGPELVQPVHLDRYLSAFFSVVKKHDGNEYEPASLRGMLCSVERYLKLKNYPQSVTRDCVFIGTRNALKYKQQKLRELGKGSKKQPEPFGRLTLEKVNHLFSAHEMGPYTPMSVINTLCFLFIVHFRLRKAIDHKNLLWGDIKLKTNQNGKKYMIYEPVDVQNSIAHSKYDHHGNRLCIWEQPEIPERDPVAIYNLYEEKRPQNMKYENSPFYLGITSMQPIPLQSWYRTCAMGVNKLSDLVRMIRDITGLPRATMNAPTEFILSESYGMVSSSKQDKVKSNSSMQVIDPKHSKIFCQTFDSPTLVPDRVKTETEIDLSDKDMNDRPTLSSRLSEDSYQNDVNSEGTGRDMNGQLSDETEDSDTVEEIYGTRLLSLIDAKTKVRELLQRLDENDRMELKKWTRTLNINTLEASETEEATKSDVKPETATPIPSFPSITLNIKISPDALTGGNPLSVVADFKPVNEPSQPLERPPGEKRKAETTENDGKRLKDIDSRNPMNLTSESSKRVLDKTSKTCEKFKNVGRMSGSSGNTAVVFPRSDKINSEAVSVKSQNNPNCESINANGAKTGSTKIMPRHQSNSENLGYIVPISYPYIGPNCFSQDPRVLMNAANVIPQMAHSGANTSFSFIQSTFGRSAPKAPNQQDIDNNNERFG</sequence>
<dbReference type="Pfam" id="PF12012">
    <property type="entry name" value="DUF3504"/>
    <property type="match status" value="1"/>
</dbReference>
<keyword evidence="1" id="KW-1017">Isopeptide bond</keyword>
<reference evidence="6" key="1">
    <citation type="submission" date="2018-11" db="EMBL/GenBank/DDBJ databases">
        <authorList>
            <person name="Alioto T."/>
            <person name="Alioto T."/>
        </authorList>
    </citation>
    <scope>NUCLEOTIDE SEQUENCE</scope>
</reference>
<feature type="compositionally biased region" description="Acidic residues" evidence="4">
    <location>
        <begin position="40"/>
        <end position="54"/>
    </location>
</feature>
<dbReference type="InterPro" id="IPR042838">
    <property type="entry name" value="KIAA1958"/>
</dbReference>
<organism evidence="6 7">
    <name type="scientific">Mytilus galloprovincialis</name>
    <name type="common">Mediterranean mussel</name>
    <dbReference type="NCBI Taxonomy" id="29158"/>
    <lineage>
        <taxon>Eukaryota</taxon>
        <taxon>Metazoa</taxon>
        <taxon>Spiralia</taxon>
        <taxon>Lophotrochozoa</taxon>
        <taxon>Mollusca</taxon>
        <taxon>Bivalvia</taxon>
        <taxon>Autobranchia</taxon>
        <taxon>Pteriomorphia</taxon>
        <taxon>Mytilida</taxon>
        <taxon>Mytiloidea</taxon>
        <taxon>Mytilidae</taxon>
        <taxon>Mytilinae</taxon>
        <taxon>Mytilus</taxon>
    </lineage>
</organism>
<feature type="region of interest" description="Disordered" evidence="4">
    <location>
        <begin position="1"/>
        <end position="54"/>
    </location>
</feature>
<protein>
    <recommendedName>
        <fullName evidence="5">ZMYM2-like/QRICH1 C-terminal domain-containing protein</fullName>
    </recommendedName>
</protein>
<evidence type="ECO:0000256" key="4">
    <source>
        <dbReference type="SAM" id="MobiDB-lite"/>
    </source>
</evidence>
<evidence type="ECO:0000313" key="7">
    <source>
        <dbReference type="Proteomes" id="UP000596742"/>
    </source>
</evidence>
<feature type="region of interest" description="Disordered" evidence="4">
    <location>
        <begin position="569"/>
        <end position="619"/>
    </location>
</feature>
<evidence type="ECO:0000256" key="1">
    <source>
        <dbReference type="ARBA" id="ARBA00022499"/>
    </source>
</evidence>